<dbReference type="Pfam" id="PF13360">
    <property type="entry name" value="PQQ_2"/>
    <property type="match status" value="1"/>
</dbReference>
<evidence type="ECO:0000313" key="6">
    <source>
        <dbReference type="EMBL" id="TCP20211.1"/>
    </source>
</evidence>
<dbReference type="SMART" id="SM00564">
    <property type="entry name" value="PQQ"/>
    <property type="match status" value="4"/>
</dbReference>
<dbReference type="AlphaFoldDB" id="A0A4R2NG29"/>
<dbReference type="InterPro" id="IPR017687">
    <property type="entry name" value="BamB"/>
</dbReference>
<evidence type="ECO:0000256" key="2">
    <source>
        <dbReference type="ARBA" id="ARBA00023136"/>
    </source>
</evidence>
<dbReference type="InterPro" id="IPR002372">
    <property type="entry name" value="PQQ_rpt_dom"/>
</dbReference>
<dbReference type="RefSeq" id="WP_119011888.1">
    <property type="nucleotide sequence ID" value="NZ_QXNC01000001.1"/>
</dbReference>
<feature type="domain" description="Pyrrolo-quinoline quinone repeat" evidence="5">
    <location>
        <begin position="81"/>
        <end position="308"/>
    </location>
</feature>
<sequence length="383" mass="41482">MNYFFHQYKFFFFSLLLAVNFLLAGCSFIGEKNPELKSQDLGVNVPFFPVKQVWSAKIGAVDKMPLAVRVNGAMVTVASADGVIAAIDVRTGKDIWRAMLKEPLNAGVGSDGQFAAVVSSANDLVVFEAGHEKWRQRLTAQVFTSPLVAGRRVFVLTAEYGIMAFDAKDGRHLWAQQKTGGNLALRQSSVFIAVGNTLVTGISGRLIGLDPDTGTVRWDVPFSVPRGTNDVERLVDLVGNPSRLGDSFCVRSFQTAVGCVDISRGVVSWIQKANGFDGVDGDDTLLYGSESNGAVLAWRRTDGTLVWMTDRLRHRRLTAPLLLGRSVVFGDDGGEVHFLSREDGSPLNRLTTDSSGVSVSPVVAADTLVVVSRAGYVYGFRPD</sequence>
<evidence type="ECO:0000313" key="7">
    <source>
        <dbReference type="Proteomes" id="UP000295182"/>
    </source>
</evidence>
<dbReference type="GO" id="GO:0051205">
    <property type="term" value="P:protein insertion into membrane"/>
    <property type="evidence" value="ECO:0007669"/>
    <property type="project" value="UniProtKB-UniRule"/>
</dbReference>
<comment type="similarity">
    <text evidence="4">Belongs to the BamB family.</text>
</comment>
<dbReference type="InterPro" id="IPR011047">
    <property type="entry name" value="Quinoprotein_ADH-like_sf"/>
</dbReference>
<dbReference type="GO" id="GO:0043165">
    <property type="term" value="P:Gram-negative-bacterium-type cell outer membrane assembly"/>
    <property type="evidence" value="ECO:0007669"/>
    <property type="project" value="UniProtKB-UniRule"/>
</dbReference>
<gene>
    <name evidence="4" type="primary">bamB</name>
    <name evidence="6" type="ORF">EV674_102179</name>
</gene>
<proteinExistence type="inferred from homology"/>
<accession>A0A4R2NG29</accession>
<dbReference type="Gene3D" id="2.130.10.10">
    <property type="entry name" value="YVTN repeat-like/Quinoprotein amine dehydrogenase"/>
    <property type="match status" value="1"/>
</dbReference>
<dbReference type="OrthoDB" id="5173551at2"/>
<dbReference type="InterPro" id="IPR018391">
    <property type="entry name" value="PQQ_b-propeller_rpt"/>
</dbReference>
<evidence type="ECO:0000256" key="4">
    <source>
        <dbReference type="HAMAP-Rule" id="MF_00923"/>
    </source>
</evidence>
<keyword evidence="7" id="KW-1185">Reference proteome</keyword>
<reference evidence="6 7" key="1">
    <citation type="submission" date="2019-03" db="EMBL/GenBank/DDBJ databases">
        <title>Genomic Encyclopedia of Type Strains, Phase IV (KMG-IV): sequencing the most valuable type-strain genomes for metagenomic binning, comparative biology and taxonomic classification.</title>
        <authorList>
            <person name="Goeker M."/>
        </authorList>
    </citation>
    <scope>NUCLEOTIDE SEQUENCE [LARGE SCALE GENOMIC DNA]</scope>
    <source>
        <strain evidence="6 7">DSM 1837</strain>
    </source>
</reference>
<comment type="subunit">
    <text evidence="4">Part of the Bam complex.</text>
</comment>
<evidence type="ECO:0000256" key="1">
    <source>
        <dbReference type="ARBA" id="ARBA00022729"/>
    </source>
</evidence>
<dbReference type="Proteomes" id="UP000295182">
    <property type="component" value="Unassembled WGS sequence"/>
</dbReference>
<dbReference type="HAMAP" id="MF_00923">
    <property type="entry name" value="OM_assembly_BamB"/>
    <property type="match status" value="1"/>
</dbReference>
<dbReference type="NCBIfam" id="TIGR03300">
    <property type="entry name" value="assembly_YfgL"/>
    <property type="match status" value="1"/>
</dbReference>
<protein>
    <recommendedName>
        <fullName evidence="4">Outer membrane protein assembly factor BamB</fullName>
    </recommendedName>
</protein>
<keyword evidence="1 4" id="KW-0732">Signal</keyword>
<comment type="caution">
    <text evidence="6">The sequence shown here is derived from an EMBL/GenBank/DDBJ whole genome shotgun (WGS) entry which is preliminary data.</text>
</comment>
<keyword evidence="3 4" id="KW-0998">Cell outer membrane</keyword>
<dbReference type="GO" id="GO:0009279">
    <property type="term" value="C:cell outer membrane"/>
    <property type="evidence" value="ECO:0007669"/>
    <property type="project" value="UniProtKB-SubCell"/>
</dbReference>
<evidence type="ECO:0000259" key="5">
    <source>
        <dbReference type="Pfam" id="PF13360"/>
    </source>
</evidence>
<organism evidence="6 7">
    <name type="scientific">Simplicispira metamorpha</name>
    <dbReference type="NCBI Taxonomy" id="80881"/>
    <lineage>
        <taxon>Bacteria</taxon>
        <taxon>Pseudomonadati</taxon>
        <taxon>Pseudomonadota</taxon>
        <taxon>Betaproteobacteria</taxon>
        <taxon>Burkholderiales</taxon>
        <taxon>Comamonadaceae</taxon>
        <taxon>Simplicispira</taxon>
    </lineage>
</organism>
<comment type="subcellular location">
    <subcellularLocation>
        <location evidence="4">Cell outer membrane</location>
    </subcellularLocation>
</comment>
<comment type="function">
    <text evidence="4">Part of the outer membrane protein assembly complex, which is involved in assembly and insertion of beta-barrel proteins into the outer membrane.</text>
</comment>
<dbReference type="PANTHER" id="PTHR34512">
    <property type="entry name" value="CELL SURFACE PROTEIN"/>
    <property type="match status" value="1"/>
</dbReference>
<dbReference type="SUPFAM" id="SSF50998">
    <property type="entry name" value="Quinoprotein alcohol dehydrogenase-like"/>
    <property type="match status" value="1"/>
</dbReference>
<name>A0A4R2NG29_9BURK</name>
<dbReference type="InterPro" id="IPR015943">
    <property type="entry name" value="WD40/YVTN_repeat-like_dom_sf"/>
</dbReference>
<dbReference type="PANTHER" id="PTHR34512:SF30">
    <property type="entry name" value="OUTER MEMBRANE PROTEIN ASSEMBLY FACTOR BAMB"/>
    <property type="match status" value="1"/>
</dbReference>
<dbReference type="EMBL" id="SLXH01000002">
    <property type="protein sequence ID" value="TCP20211.1"/>
    <property type="molecule type" value="Genomic_DNA"/>
</dbReference>
<keyword evidence="2 4" id="KW-0472">Membrane</keyword>
<evidence type="ECO:0000256" key="3">
    <source>
        <dbReference type="ARBA" id="ARBA00023237"/>
    </source>
</evidence>